<proteinExistence type="predicted"/>
<evidence type="ECO:0000313" key="3">
    <source>
        <dbReference type="Proteomes" id="UP001519460"/>
    </source>
</evidence>
<comment type="caution">
    <text evidence="2">The sequence shown here is derived from an EMBL/GenBank/DDBJ whole genome shotgun (WGS) entry which is preliminary data.</text>
</comment>
<dbReference type="AlphaFoldDB" id="A0ABD0J4B4"/>
<accession>A0ABD0J4B4</accession>
<gene>
    <name evidence="2" type="ORF">BaRGS_00039215</name>
</gene>
<protein>
    <submittedName>
        <fullName evidence="2">Uncharacterized protein</fullName>
    </submittedName>
</protein>
<name>A0ABD0J4B4_9CAEN</name>
<dbReference type="Proteomes" id="UP001519460">
    <property type="component" value="Unassembled WGS sequence"/>
</dbReference>
<evidence type="ECO:0000313" key="2">
    <source>
        <dbReference type="EMBL" id="KAK7457326.1"/>
    </source>
</evidence>
<feature type="region of interest" description="Disordered" evidence="1">
    <location>
        <begin position="17"/>
        <end position="45"/>
    </location>
</feature>
<dbReference type="EMBL" id="JACVVK020000671">
    <property type="protein sequence ID" value="KAK7457326.1"/>
    <property type="molecule type" value="Genomic_DNA"/>
</dbReference>
<feature type="compositionally biased region" description="Basic and acidic residues" evidence="1">
    <location>
        <begin position="17"/>
        <end position="44"/>
    </location>
</feature>
<organism evidence="2 3">
    <name type="scientific">Batillaria attramentaria</name>
    <dbReference type="NCBI Taxonomy" id="370345"/>
    <lineage>
        <taxon>Eukaryota</taxon>
        <taxon>Metazoa</taxon>
        <taxon>Spiralia</taxon>
        <taxon>Lophotrochozoa</taxon>
        <taxon>Mollusca</taxon>
        <taxon>Gastropoda</taxon>
        <taxon>Caenogastropoda</taxon>
        <taxon>Sorbeoconcha</taxon>
        <taxon>Cerithioidea</taxon>
        <taxon>Batillariidae</taxon>
        <taxon>Batillaria</taxon>
    </lineage>
</organism>
<evidence type="ECO:0000256" key="1">
    <source>
        <dbReference type="SAM" id="MobiDB-lite"/>
    </source>
</evidence>
<reference evidence="2 3" key="1">
    <citation type="journal article" date="2023" name="Sci. Data">
        <title>Genome assembly of the Korean intertidal mud-creeper Batillaria attramentaria.</title>
        <authorList>
            <person name="Patra A.K."/>
            <person name="Ho P.T."/>
            <person name="Jun S."/>
            <person name="Lee S.J."/>
            <person name="Kim Y."/>
            <person name="Won Y.J."/>
        </authorList>
    </citation>
    <scope>NUCLEOTIDE SEQUENCE [LARGE SCALE GENOMIC DNA]</scope>
    <source>
        <strain evidence="2">Wonlab-2016</strain>
    </source>
</reference>
<keyword evidence="3" id="KW-1185">Reference proteome</keyword>
<sequence length="120" mass="13150">MALSDIAILWQRVGREKTGRPKEIRGRGQAHGRETSRAAGREVLETSGKSRCSTLSVATSLHVAWRARTDREKTRCNTMGHDRGKLANDSTGTEYLFKFVDGCEDSLETSAGRILGAGEI</sequence>